<feature type="domain" description="Pyrrolo-quinoline quinone repeat" evidence="2">
    <location>
        <begin position="319"/>
        <end position="437"/>
    </location>
</feature>
<dbReference type="EMBL" id="NIDE01000008">
    <property type="protein sequence ID" value="OWK40487.1"/>
    <property type="molecule type" value="Genomic_DNA"/>
</dbReference>
<dbReference type="PANTHER" id="PTHR34512:SF30">
    <property type="entry name" value="OUTER MEMBRANE PROTEIN ASSEMBLY FACTOR BAMB"/>
    <property type="match status" value="1"/>
</dbReference>
<dbReference type="AlphaFoldDB" id="A0A225DWB2"/>
<dbReference type="Gene3D" id="2.130.10.10">
    <property type="entry name" value="YVTN repeat-like/Quinoprotein amine dehydrogenase"/>
    <property type="match status" value="1"/>
</dbReference>
<dbReference type="Pfam" id="PF13360">
    <property type="entry name" value="PQQ_2"/>
    <property type="match status" value="2"/>
</dbReference>
<proteinExistence type="predicted"/>
<feature type="domain" description="Pyrrolo-quinoline quinone repeat" evidence="2">
    <location>
        <begin position="89"/>
        <end position="310"/>
    </location>
</feature>
<evidence type="ECO:0000313" key="4">
    <source>
        <dbReference type="Proteomes" id="UP000214646"/>
    </source>
</evidence>
<evidence type="ECO:0000256" key="1">
    <source>
        <dbReference type="SAM" id="SignalP"/>
    </source>
</evidence>
<feature type="chain" id="PRO_5013393416" description="Pyrrolo-quinoline quinone repeat domain-containing protein" evidence="1">
    <location>
        <begin position="22"/>
        <end position="788"/>
    </location>
</feature>
<gene>
    <name evidence="3" type="ORF">FRUB_05406</name>
</gene>
<evidence type="ECO:0000313" key="3">
    <source>
        <dbReference type="EMBL" id="OWK40487.1"/>
    </source>
</evidence>
<dbReference type="Gene3D" id="2.60.120.560">
    <property type="entry name" value="Exo-inulinase, domain 1"/>
    <property type="match status" value="1"/>
</dbReference>
<keyword evidence="4" id="KW-1185">Reference proteome</keyword>
<dbReference type="SMART" id="SM00564">
    <property type="entry name" value="PQQ"/>
    <property type="match status" value="6"/>
</dbReference>
<dbReference type="SUPFAM" id="SSF50998">
    <property type="entry name" value="Quinoprotein alcohol dehydrogenase-like"/>
    <property type="match status" value="1"/>
</dbReference>
<sequence length="788" mass="85601">MTRWLGFALLLIAGVVSPAPAADWVHWRGPEQTGQSRETGLPDEFQVDEVGKGGLLWRQPYGGRSAPLILKGNLYTISGYDMSLPTEGERIMCFDAETGAKKWEKRFNVFHTDVVSSRLGWTSLTADPEAEHIFAHTTGGFLFCIDKDGKEVWKRQLTEEFGRVTGYGGRSASPIFDSGLVILGFVNGSWGDQAIGRNRFAAFDGKTGEIVWWASPSEAVKPPFNLRGTYYSNPVIAVINGQRLLISGCADGAIHAMKVRTGEQVWSYLFSAGVVNPSPVVDGNLVYISHGEENPEGGNIGRVICLDASKVDPKTKKPALVWENKKLAKRFGLASPALADGKLYVPDDAAELVCFNAKDGKVLWKAKYGTVSRGAPLVVDGKLYIFDVSAKLTAMTLNGDKEPEKVQEITFRRLAGAGFVETHGTPIAVNGKLYFLTQEQLYCVGNKDWAGPPAQYKLLAPETTFKDDAAPTAIRVFPADVETKTAADVKLAVKFLDNNGREVKAPADAAVDWALPAPPLPPTAPKGATPPPALNAEIKANGASADVVIGKLPRQQGMVAAKFDKLTARSRVRVIPQIPYKEDFEKVPLGGVPSGWINTQGKYTVVELKEGDKSTKVLSKVNTDSRPPLARANAYITSPWASNYTIEADLMGTEVGGKLADMGVVNCRYTLILDGKSDSAAGKRQARIVSWEARPRVNQAAELDWQSGVWYRVKFTVVQKEKTAVVSAKVWKRGEAEPTDWTVSYEDPSPNREGAAALYGYVSNVGENNAPGSAIYYDNVVITPNEKK</sequence>
<dbReference type="InterPro" id="IPR015943">
    <property type="entry name" value="WD40/YVTN_repeat-like_dom_sf"/>
</dbReference>
<comment type="caution">
    <text evidence="3">The sequence shown here is derived from an EMBL/GenBank/DDBJ whole genome shotgun (WGS) entry which is preliminary data.</text>
</comment>
<dbReference type="InterPro" id="IPR011047">
    <property type="entry name" value="Quinoprotein_ADH-like_sf"/>
</dbReference>
<keyword evidence="1" id="KW-0732">Signal</keyword>
<dbReference type="OrthoDB" id="244732at2"/>
<protein>
    <recommendedName>
        <fullName evidence="2">Pyrrolo-quinoline quinone repeat domain-containing protein</fullName>
    </recommendedName>
</protein>
<dbReference type="Proteomes" id="UP000214646">
    <property type="component" value="Unassembled WGS sequence"/>
</dbReference>
<reference evidence="4" key="1">
    <citation type="submission" date="2017-06" db="EMBL/GenBank/DDBJ databases">
        <title>Genome analysis of Fimbriiglobus ruber SP5, the first member of the order Planctomycetales with confirmed chitinolytic capability.</title>
        <authorList>
            <person name="Ravin N.V."/>
            <person name="Rakitin A.L."/>
            <person name="Ivanova A.A."/>
            <person name="Beletsky A.V."/>
            <person name="Kulichevskaya I.S."/>
            <person name="Mardanov A.V."/>
            <person name="Dedysh S.N."/>
        </authorList>
    </citation>
    <scope>NUCLEOTIDE SEQUENCE [LARGE SCALE GENOMIC DNA]</scope>
    <source>
        <strain evidence="4">SP5</strain>
    </source>
</reference>
<dbReference type="InterPro" id="IPR018391">
    <property type="entry name" value="PQQ_b-propeller_rpt"/>
</dbReference>
<dbReference type="InterPro" id="IPR002372">
    <property type="entry name" value="PQQ_rpt_dom"/>
</dbReference>
<dbReference type="Gene3D" id="2.40.10.480">
    <property type="match status" value="1"/>
</dbReference>
<organism evidence="3 4">
    <name type="scientific">Fimbriiglobus ruber</name>
    <dbReference type="NCBI Taxonomy" id="1908690"/>
    <lineage>
        <taxon>Bacteria</taxon>
        <taxon>Pseudomonadati</taxon>
        <taxon>Planctomycetota</taxon>
        <taxon>Planctomycetia</taxon>
        <taxon>Gemmatales</taxon>
        <taxon>Gemmataceae</taxon>
        <taxon>Fimbriiglobus</taxon>
    </lineage>
</organism>
<dbReference type="PANTHER" id="PTHR34512">
    <property type="entry name" value="CELL SURFACE PROTEIN"/>
    <property type="match status" value="1"/>
</dbReference>
<name>A0A225DWB2_9BACT</name>
<dbReference type="RefSeq" id="WP_088256394.1">
    <property type="nucleotide sequence ID" value="NZ_NIDE01000008.1"/>
</dbReference>
<evidence type="ECO:0000259" key="2">
    <source>
        <dbReference type="Pfam" id="PF13360"/>
    </source>
</evidence>
<accession>A0A225DWB2</accession>
<feature type="signal peptide" evidence="1">
    <location>
        <begin position="1"/>
        <end position="21"/>
    </location>
</feature>